<evidence type="ECO:0000256" key="1">
    <source>
        <dbReference type="SAM" id="SignalP"/>
    </source>
</evidence>
<comment type="caution">
    <text evidence="2">The sequence shown here is derived from an EMBL/GenBank/DDBJ whole genome shotgun (WGS) entry which is preliminary data.</text>
</comment>
<protein>
    <recommendedName>
        <fullName evidence="4">S-acyltransferase</fullName>
    </recommendedName>
</protein>
<organism evidence="2 3">
    <name type="scientific">Hibiscus sabdariffa</name>
    <name type="common">roselle</name>
    <dbReference type="NCBI Taxonomy" id="183260"/>
    <lineage>
        <taxon>Eukaryota</taxon>
        <taxon>Viridiplantae</taxon>
        <taxon>Streptophyta</taxon>
        <taxon>Embryophyta</taxon>
        <taxon>Tracheophyta</taxon>
        <taxon>Spermatophyta</taxon>
        <taxon>Magnoliopsida</taxon>
        <taxon>eudicotyledons</taxon>
        <taxon>Gunneridae</taxon>
        <taxon>Pentapetalae</taxon>
        <taxon>rosids</taxon>
        <taxon>malvids</taxon>
        <taxon>Malvales</taxon>
        <taxon>Malvaceae</taxon>
        <taxon>Malvoideae</taxon>
        <taxon>Hibiscus</taxon>
    </lineage>
</organism>
<keyword evidence="3" id="KW-1185">Reference proteome</keyword>
<name>A0ABR2DB84_9ROSI</name>
<dbReference type="Proteomes" id="UP001472677">
    <property type="component" value="Unassembled WGS sequence"/>
</dbReference>
<accession>A0ABR2DB84</accession>
<sequence>MWFVGGLSAFHLYLISTNQTTYENFRYRYDSRANPCNKGVVENFKAIFCSSIPLSKNNFRAKVPREPVLPTRPGGFMSPNMGNVVDDLELGRKTVWGDIRAGTDHCEGQLGSDRVNVKEGELGELSPDIRNTVDDTGELAESVDMALCALRKKCIVSCTRVDKEDNCRGIISSLSLVRWVVVFQCRKQEQPPYVLERMPELELSWMVLPTKKMDSGEDKVERDENIEFPPSPSFKILCTDDDAEVKLEKGKQKCDVENHKNKV</sequence>
<keyword evidence="1" id="KW-0732">Signal</keyword>
<reference evidence="2 3" key="1">
    <citation type="journal article" date="2024" name="G3 (Bethesda)">
        <title>Genome assembly of Hibiscus sabdariffa L. provides insights into metabolisms of medicinal natural products.</title>
        <authorList>
            <person name="Kim T."/>
        </authorList>
    </citation>
    <scope>NUCLEOTIDE SEQUENCE [LARGE SCALE GENOMIC DNA]</scope>
    <source>
        <strain evidence="2">TK-2024</strain>
        <tissue evidence="2">Old leaves</tissue>
    </source>
</reference>
<evidence type="ECO:0000313" key="3">
    <source>
        <dbReference type="Proteomes" id="UP001472677"/>
    </source>
</evidence>
<dbReference type="EMBL" id="JBBPBM010000032">
    <property type="protein sequence ID" value="KAK8534163.1"/>
    <property type="molecule type" value="Genomic_DNA"/>
</dbReference>
<feature type="chain" id="PRO_5045319147" description="S-acyltransferase" evidence="1">
    <location>
        <begin position="18"/>
        <end position="263"/>
    </location>
</feature>
<feature type="signal peptide" evidence="1">
    <location>
        <begin position="1"/>
        <end position="17"/>
    </location>
</feature>
<evidence type="ECO:0000313" key="2">
    <source>
        <dbReference type="EMBL" id="KAK8534163.1"/>
    </source>
</evidence>
<proteinExistence type="predicted"/>
<gene>
    <name evidence="2" type="ORF">V6N12_047556</name>
</gene>
<evidence type="ECO:0008006" key="4">
    <source>
        <dbReference type="Google" id="ProtNLM"/>
    </source>
</evidence>